<protein>
    <submittedName>
        <fullName evidence="2">Uncharacterized protein</fullName>
    </submittedName>
</protein>
<dbReference type="RefSeq" id="WP_108897015.1">
    <property type="nucleotide sequence ID" value="NZ_LT993738.1"/>
</dbReference>
<proteinExistence type="predicted"/>
<dbReference type="InterPro" id="IPR006974">
    <property type="entry name" value="DUF648"/>
</dbReference>
<keyword evidence="1" id="KW-1133">Transmembrane helix</keyword>
<accession>A0A2R8FCJ7</accession>
<evidence type="ECO:0000313" key="2">
    <source>
        <dbReference type="EMBL" id="SPN74081.1"/>
    </source>
</evidence>
<evidence type="ECO:0000256" key="1">
    <source>
        <dbReference type="SAM" id="Phobius"/>
    </source>
</evidence>
<dbReference type="EMBL" id="LT993738">
    <property type="protein sequence ID" value="SPN74081.1"/>
    <property type="molecule type" value="Genomic_DNA"/>
</dbReference>
<gene>
    <name evidence="2" type="ORF">C10C_0947</name>
</gene>
<dbReference type="Pfam" id="PF04890">
    <property type="entry name" value="DUF648"/>
    <property type="match status" value="1"/>
</dbReference>
<dbReference type="Proteomes" id="UP000244926">
    <property type="component" value="Chromosome I"/>
</dbReference>
<evidence type="ECO:0000313" key="3">
    <source>
        <dbReference type="Proteomes" id="UP000244926"/>
    </source>
</evidence>
<keyword evidence="1" id="KW-0812">Transmembrane</keyword>
<feature type="transmembrane region" description="Helical" evidence="1">
    <location>
        <begin position="59"/>
        <end position="82"/>
    </location>
</feature>
<name>A0A2R8FCJ7_9CHLA</name>
<reference evidence="3" key="1">
    <citation type="submission" date="2017-11" db="EMBL/GenBank/DDBJ databases">
        <authorList>
            <person name="Seth-Smith MB H."/>
        </authorList>
    </citation>
    <scope>NUCLEOTIDE SEQUENCE [LARGE SCALE GENOMIC DNA]</scope>
</reference>
<dbReference type="AlphaFoldDB" id="A0A2R8FCJ7"/>
<dbReference type="OrthoDB" id="16987at2"/>
<organism evidence="2 3">
    <name type="scientific">Chlamydia serpentis</name>
    <dbReference type="NCBI Taxonomy" id="1967782"/>
    <lineage>
        <taxon>Bacteria</taxon>
        <taxon>Pseudomonadati</taxon>
        <taxon>Chlamydiota</taxon>
        <taxon>Chlamydiia</taxon>
        <taxon>Chlamydiales</taxon>
        <taxon>Chlamydiaceae</taxon>
        <taxon>Chlamydia/Chlamydophila group</taxon>
        <taxon>Chlamydia</taxon>
    </lineage>
</organism>
<keyword evidence="3" id="KW-1185">Reference proteome</keyword>
<dbReference type="KEGG" id="csee:C10C_0947"/>
<keyword evidence="1" id="KW-0472">Membrane</keyword>
<sequence length="293" mass="33762">MKIYAFFSEVSSGIQNRLMAELDSWFSLGGKRLKVNSLDRFNKDQRIKENAAIAACKRILIIMLAFILIPFILVACIFHYLMHTHFRCVKVPSKLSKTPVYKCHQAKIEEILDLLNLQTVKWPSKCLHKQMVFANEGEEKVIQEMRLSETEEEISLNGKQKLVRLLLMHFFNPPQRSRILSSDGHGVSFPVFHRVKTENEFVEGESEIRSIEEMWALLDKGSNRTIWFSVFFEVSSTEAGVLKEGYVGQILKRLNAVLRASLGQTITLVPDLTMLCFSMYFPGSLYWEDIQTT</sequence>